<keyword evidence="6" id="KW-0808">Transferase</keyword>
<evidence type="ECO:0000256" key="12">
    <source>
        <dbReference type="ARBA" id="ARBA00023012"/>
    </source>
</evidence>
<dbReference type="SUPFAM" id="SSF55874">
    <property type="entry name" value="ATPase domain of HSP90 chaperone/DNA topoisomerase II/histidine kinase"/>
    <property type="match status" value="1"/>
</dbReference>
<dbReference type="InterPro" id="IPR003661">
    <property type="entry name" value="HisK_dim/P_dom"/>
</dbReference>
<keyword evidence="8" id="KW-0547">Nucleotide-binding</keyword>
<dbReference type="InterPro" id="IPR036890">
    <property type="entry name" value="HATPase_C_sf"/>
</dbReference>
<dbReference type="Pfam" id="PF00672">
    <property type="entry name" value="HAMP"/>
    <property type="match status" value="1"/>
</dbReference>
<dbReference type="EMBL" id="QLUW01000001">
    <property type="protein sequence ID" value="RAP77615.1"/>
    <property type="molecule type" value="Genomic_DNA"/>
</dbReference>
<evidence type="ECO:0000313" key="21">
    <source>
        <dbReference type="Proteomes" id="UP000249260"/>
    </source>
</evidence>
<dbReference type="Pfam" id="PF00512">
    <property type="entry name" value="HisKA"/>
    <property type="match status" value="1"/>
</dbReference>
<dbReference type="SMART" id="SM00387">
    <property type="entry name" value="HATPase_c"/>
    <property type="match status" value="1"/>
</dbReference>
<dbReference type="RefSeq" id="WP_112880739.1">
    <property type="nucleotide sequence ID" value="NZ_QLUW01000001.1"/>
</dbReference>
<evidence type="ECO:0000256" key="3">
    <source>
        <dbReference type="ARBA" id="ARBA00012438"/>
    </source>
</evidence>
<evidence type="ECO:0000259" key="18">
    <source>
        <dbReference type="PROSITE" id="PS50109"/>
    </source>
</evidence>
<dbReference type="PROSITE" id="PS50885">
    <property type="entry name" value="HAMP"/>
    <property type="match status" value="1"/>
</dbReference>
<dbReference type="PANTHER" id="PTHR45528:SF11">
    <property type="entry name" value="HISTIDINE KINASE"/>
    <property type="match status" value="1"/>
</dbReference>
<evidence type="ECO:0000256" key="15">
    <source>
        <dbReference type="ARBA" id="ARBA00037219"/>
    </source>
</evidence>
<dbReference type="SUPFAM" id="SSF158472">
    <property type="entry name" value="HAMP domain-like"/>
    <property type="match status" value="1"/>
</dbReference>
<evidence type="ECO:0000256" key="6">
    <source>
        <dbReference type="ARBA" id="ARBA00022679"/>
    </source>
</evidence>
<dbReference type="EC" id="2.7.13.3" evidence="3"/>
<evidence type="ECO:0000259" key="19">
    <source>
        <dbReference type="PROSITE" id="PS50885"/>
    </source>
</evidence>
<feature type="domain" description="HAMP" evidence="19">
    <location>
        <begin position="188"/>
        <end position="240"/>
    </location>
</feature>
<dbReference type="Pfam" id="PF02518">
    <property type="entry name" value="HATPase_c"/>
    <property type="match status" value="1"/>
</dbReference>
<dbReference type="GO" id="GO:0005524">
    <property type="term" value="F:ATP binding"/>
    <property type="evidence" value="ECO:0007669"/>
    <property type="project" value="UniProtKB-KW"/>
</dbReference>
<dbReference type="OrthoDB" id="9813151at2"/>
<dbReference type="InterPro" id="IPR003660">
    <property type="entry name" value="HAMP_dom"/>
</dbReference>
<dbReference type="SUPFAM" id="SSF47384">
    <property type="entry name" value="Homodimeric domain of signal transducing histidine kinase"/>
    <property type="match status" value="1"/>
</dbReference>
<evidence type="ECO:0000256" key="9">
    <source>
        <dbReference type="ARBA" id="ARBA00022777"/>
    </source>
</evidence>
<dbReference type="Gene3D" id="3.30.565.10">
    <property type="entry name" value="Histidine kinase-like ATPase, C-terminal domain"/>
    <property type="match status" value="1"/>
</dbReference>
<keyword evidence="4" id="KW-1003">Cell membrane</keyword>
<dbReference type="FunFam" id="1.10.287.130:FF:000001">
    <property type="entry name" value="Two-component sensor histidine kinase"/>
    <property type="match status" value="1"/>
</dbReference>
<dbReference type="SMART" id="SM00388">
    <property type="entry name" value="HisKA"/>
    <property type="match status" value="1"/>
</dbReference>
<dbReference type="InterPro" id="IPR004358">
    <property type="entry name" value="Sig_transdc_His_kin-like_C"/>
</dbReference>
<comment type="caution">
    <text evidence="20">The sequence shown here is derived from an EMBL/GenBank/DDBJ whole genome shotgun (WGS) entry which is preliminary data.</text>
</comment>
<dbReference type="PROSITE" id="PS50109">
    <property type="entry name" value="HIS_KIN"/>
    <property type="match status" value="1"/>
</dbReference>
<dbReference type="InterPro" id="IPR036097">
    <property type="entry name" value="HisK_dim/P_sf"/>
</dbReference>
<comment type="subcellular location">
    <subcellularLocation>
        <location evidence="2">Cell membrane</location>
        <topology evidence="2">Multi-pass membrane protein</topology>
    </subcellularLocation>
</comment>
<keyword evidence="7 17" id="KW-0812">Transmembrane</keyword>
<keyword evidence="5" id="KW-0597">Phosphoprotein</keyword>
<keyword evidence="9 20" id="KW-0418">Kinase</keyword>
<keyword evidence="13" id="KW-0843">Virulence</keyword>
<feature type="transmembrane region" description="Helical" evidence="17">
    <location>
        <begin position="6"/>
        <end position="32"/>
    </location>
</feature>
<dbReference type="Gene3D" id="1.10.287.130">
    <property type="match status" value="1"/>
</dbReference>
<keyword evidence="10" id="KW-0067">ATP-binding</keyword>
<evidence type="ECO:0000256" key="16">
    <source>
        <dbReference type="ARBA" id="ARBA00040841"/>
    </source>
</evidence>
<dbReference type="CDD" id="cd00082">
    <property type="entry name" value="HisKA"/>
    <property type="match status" value="1"/>
</dbReference>
<comment type="catalytic activity">
    <reaction evidence="1">
        <text>ATP + protein L-histidine = ADP + protein N-phospho-L-histidine.</text>
        <dbReference type="EC" id="2.7.13.3"/>
    </reaction>
</comment>
<evidence type="ECO:0000256" key="7">
    <source>
        <dbReference type="ARBA" id="ARBA00022692"/>
    </source>
</evidence>
<dbReference type="AlphaFoldDB" id="A0A328U9L6"/>
<dbReference type="PRINTS" id="PR00344">
    <property type="entry name" value="BCTRLSENSOR"/>
</dbReference>
<dbReference type="InterPro" id="IPR050398">
    <property type="entry name" value="HssS/ArlS-like"/>
</dbReference>
<evidence type="ECO:0000313" key="20">
    <source>
        <dbReference type="EMBL" id="RAP77615.1"/>
    </source>
</evidence>
<keyword evidence="11 17" id="KW-1133">Transmembrane helix</keyword>
<dbReference type="CDD" id="cd06225">
    <property type="entry name" value="HAMP"/>
    <property type="match status" value="1"/>
</dbReference>
<dbReference type="FunFam" id="3.30.565.10:FF:000006">
    <property type="entry name" value="Sensor histidine kinase WalK"/>
    <property type="match status" value="1"/>
</dbReference>
<proteinExistence type="predicted"/>
<dbReference type="PANTHER" id="PTHR45528">
    <property type="entry name" value="SENSOR HISTIDINE KINASE CPXA"/>
    <property type="match status" value="1"/>
</dbReference>
<evidence type="ECO:0000256" key="1">
    <source>
        <dbReference type="ARBA" id="ARBA00000085"/>
    </source>
</evidence>
<dbReference type="GO" id="GO:0005886">
    <property type="term" value="C:plasma membrane"/>
    <property type="evidence" value="ECO:0007669"/>
    <property type="project" value="UniProtKB-SubCell"/>
</dbReference>
<dbReference type="Proteomes" id="UP000249260">
    <property type="component" value="Unassembled WGS sequence"/>
</dbReference>
<dbReference type="Gene3D" id="6.10.340.10">
    <property type="match status" value="1"/>
</dbReference>
<keyword evidence="14 17" id="KW-0472">Membrane</keyword>
<evidence type="ECO:0000256" key="17">
    <source>
        <dbReference type="SAM" id="Phobius"/>
    </source>
</evidence>
<name>A0A328U9L6_9BACL</name>
<dbReference type="InterPro" id="IPR003594">
    <property type="entry name" value="HATPase_dom"/>
</dbReference>
<evidence type="ECO:0000256" key="2">
    <source>
        <dbReference type="ARBA" id="ARBA00004651"/>
    </source>
</evidence>
<evidence type="ECO:0000256" key="5">
    <source>
        <dbReference type="ARBA" id="ARBA00022553"/>
    </source>
</evidence>
<accession>A0A328U9L6</accession>
<evidence type="ECO:0000256" key="10">
    <source>
        <dbReference type="ARBA" id="ARBA00022840"/>
    </source>
</evidence>
<evidence type="ECO:0000256" key="11">
    <source>
        <dbReference type="ARBA" id="ARBA00022989"/>
    </source>
</evidence>
<evidence type="ECO:0000256" key="4">
    <source>
        <dbReference type="ARBA" id="ARBA00022475"/>
    </source>
</evidence>
<protein>
    <recommendedName>
        <fullName evidence="16">Heme sensor protein HssS</fullName>
        <ecNumber evidence="3">2.7.13.3</ecNumber>
    </recommendedName>
</protein>
<keyword evidence="12" id="KW-0902">Two-component regulatory system</keyword>
<evidence type="ECO:0000256" key="8">
    <source>
        <dbReference type="ARBA" id="ARBA00022741"/>
    </source>
</evidence>
<evidence type="ECO:0000256" key="13">
    <source>
        <dbReference type="ARBA" id="ARBA00023026"/>
    </source>
</evidence>
<comment type="function">
    <text evidence="15">Member of the two-component regulatory system HssS/HssR involved in intracellular heme homeostasis and tempering of staphylococcal virulence. HssS functions as a heme sensor histidine kinase which is autophosphorylated at a histidine residue and transfers its phosphate group to an aspartate residue of HssR. HssR/HssS activates the expression of hrtAB, an efflux pump, in response to extracellular heme, hemin, hemoglobin or blood.</text>
</comment>
<dbReference type="CDD" id="cd00075">
    <property type="entry name" value="HATPase"/>
    <property type="match status" value="1"/>
</dbReference>
<dbReference type="InterPro" id="IPR005467">
    <property type="entry name" value="His_kinase_dom"/>
</dbReference>
<dbReference type="GO" id="GO:0000155">
    <property type="term" value="F:phosphorelay sensor kinase activity"/>
    <property type="evidence" value="ECO:0007669"/>
    <property type="project" value="InterPro"/>
</dbReference>
<sequence length="468" mass="52785">MIKSLYVRTVLVFIAVVIVSLLFAFFLATWLYSNSIKSLGEEQLIATGKRIIEMIRKEPGTGDSARLEEVKSDILLPGLKVNIVDEHGAVVKFSSEVSRVAQIPITSEQYEHVIKGGIYRGLVKAKAEDRHGPDQLLIGLPFEYRDRSYALFISPEINELLDVFRRVMLTVLGSVLAMGSLLILLASRFIVKPLQRLTRATKRMAQGDFGIVLQSKRKDELGVLTASFNEMARSLRMLDEMRSDFVNNVAHEFQSPLTSITGFTKALRTKPMNEAERRHYLTIIEEESQRLARLCANLLRLSVLQQDLRPAHPASYRLDEQIRRIIIASEPQWSAKQLEFDLELPDMTIYADEDSLDQVWHNLISNSIKFSKDKGSIGITLEERDGMAVVTVRDHGKGIPPEEQQHIFTPFYKVDKSRDYAVKGNGLGLSIVKRIVQLHHGKIGVTSVPDQETAFSVKLPLHPAWLGS</sequence>
<organism evidence="20 21">
    <name type="scientific">Paenibacillus montanisoli</name>
    <dbReference type="NCBI Taxonomy" id="2081970"/>
    <lineage>
        <taxon>Bacteria</taxon>
        <taxon>Bacillati</taxon>
        <taxon>Bacillota</taxon>
        <taxon>Bacilli</taxon>
        <taxon>Bacillales</taxon>
        <taxon>Paenibacillaceae</taxon>
        <taxon>Paenibacillus</taxon>
    </lineage>
</organism>
<evidence type="ECO:0000256" key="14">
    <source>
        <dbReference type="ARBA" id="ARBA00023136"/>
    </source>
</evidence>
<dbReference type="SMART" id="SM00304">
    <property type="entry name" value="HAMP"/>
    <property type="match status" value="1"/>
</dbReference>
<gene>
    <name evidence="20" type="ORF">DL346_03830</name>
</gene>
<feature type="domain" description="Histidine kinase" evidence="18">
    <location>
        <begin position="248"/>
        <end position="463"/>
    </location>
</feature>
<reference evidence="20 21" key="1">
    <citation type="submission" date="2018-06" db="EMBL/GenBank/DDBJ databases">
        <title>Paenibacillus montanisoli sp. nov., isolated from mountain area soil.</title>
        <authorList>
            <person name="Wu M."/>
        </authorList>
    </citation>
    <scope>NUCLEOTIDE SEQUENCE [LARGE SCALE GENOMIC DNA]</scope>
    <source>
        <strain evidence="20 21">RA17</strain>
    </source>
</reference>
<feature type="transmembrane region" description="Helical" evidence="17">
    <location>
        <begin position="167"/>
        <end position="191"/>
    </location>
</feature>
<keyword evidence="21" id="KW-1185">Reference proteome</keyword>